<dbReference type="PANTHER" id="PTHR46606">
    <property type="entry name" value="SHOOTIN-1"/>
    <property type="match status" value="1"/>
</dbReference>
<proteinExistence type="predicted"/>
<organism evidence="3">
    <name type="scientific">Timema shepardi</name>
    <name type="common">Walking stick</name>
    <dbReference type="NCBI Taxonomy" id="629360"/>
    <lineage>
        <taxon>Eukaryota</taxon>
        <taxon>Metazoa</taxon>
        <taxon>Ecdysozoa</taxon>
        <taxon>Arthropoda</taxon>
        <taxon>Hexapoda</taxon>
        <taxon>Insecta</taxon>
        <taxon>Pterygota</taxon>
        <taxon>Neoptera</taxon>
        <taxon>Polyneoptera</taxon>
        <taxon>Phasmatodea</taxon>
        <taxon>Timematodea</taxon>
        <taxon>Timematoidea</taxon>
        <taxon>Timematidae</taxon>
        <taxon>Timema</taxon>
    </lineage>
</organism>
<feature type="compositionally biased region" description="Basic and acidic residues" evidence="2">
    <location>
        <begin position="790"/>
        <end position="809"/>
    </location>
</feature>
<feature type="region of interest" description="Disordered" evidence="2">
    <location>
        <begin position="751"/>
        <end position="813"/>
    </location>
</feature>
<feature type="compositionally biased region" description="Polar residues" evidence="2">
    <location>
        <begin position="778"/>
        <end position="789"/>
    </location>
</feature>
<reference evidence="3" key="1">
    <citation type="submission" date="2020-11" db="EMBL/GenBank/DDBJ databases">
        <authorList>
            <person name="Tran Van P."/>
        </authorList>
    </citation>
    <scope>NUCLEOTIDE SEQUENCE</scope>
</reference>
<keyword evidence="1" id="KW-0175">Coiled coil</keyword>
<name>A0A7R9FWB6_TIMSH</name>
<feature type="compositionally biased region" description="Basic and acidic residues" evidence="2">
    <location>
        <begin position="751"/>
        <end position="762"/>
    </location>
</feature>
<feature type="compositionally biased region" description="Low complexity" evidence="2">
    <location>
        <begin position="763"/>
        <end position="777"/>
    </location>
</feature>
<dbReference type="GO" id="GO:0044295">
    <property type="term" value="C:axonal growth cone"/>
    <property type="evidence" value="ECO:0007669"/>
    <property type="project" value="TreeGrafter"/>
</dbReference>
<evidence type="ECO:0008006" key="4">
    <source>
        <dbReference type="Google" id="ProtNLM"/>
    </source>
</evidence>
<evidence type="ECO:0000256" key="1">
    <source>
        <dbReference type="SAM" id="Coils"/>
    </source>
</evidence>
<dbReference type="AlphaFoldDB" id="A0A7R9FWB6"/>
<feature type="coiled-coil region" evidence="1">
    <location>
        <begin position="211"/>
        <end position="245"/>
    </location>
</feature>
<gene>
    <name evidence="3" type="ORF">TSIB3V08_LOCUS1294</name>
</gene>
<dbReference type="InterPro" id="IPR024849">
    <property type="entry name" value="Shootin-1"/>
</dbReference>
<dbReference type="EMBL" id="OC000352">
    <property type="protein sequence ID" value="CAD7257019.1"/>
    <property type="molecule type" value="Genomic_DNA"/>
</dbReference>
<feature type="region of interest" description="Disordered" evidence="2">
    <location>
        <begin position="128"/>
        <end position="153"/>
    </location>
</feature>
<feature type="coiled-coil region" evidence="1">
    <location>
        <begin position="305"/>
        <end position="498"/>
    </location>
</feature>
<dbReference type="InterPro" id="IPR012337">
    <property type="entry name" value="RNaseH-like_sf"/>
</dbReference>
<protein>
    <recommendedName>
        <fullName evidence="4">Shootin-1</fullName>
    </recommendedName>
</protein>
<dbReference type="SUPFAM" id="SSF53098">
    <property type="entry name" value="Ribonuclease H-like"/>
    <property type="match status" value="1"/>
</dbReference>
<dbReference type="GO" id="GO:0005737">
    <property type="term" value="C:cytoplasm"/>
    <property type="evidence" value="ECO:0007669"/>
    <property type="project" value="TreeGrafter"/>
</dbReference>
<dbReference type="GO" id="GO:0048812">
    <property type="term" value="P:neuron projection morphogenesis"/>
    <property type="evidence" value="ECO:0007669"/>
    <property type="project" value="TreeGrafter"/>
</dbReference>
<accession>A0A7R9FWB6</accession>
<dbReference type="PANTHER" id="PTHR46606:SF5">
    <property type="entry name" value="SHOOTIN-1"/>
    <property type="match status" value="1"/>
</dbReference>
<evidence type="ECO:0000313" key="3">
    <source>
        <dbReference type="EMBL" id="CAD7257019.1"/>
    </source>
</evidence>
<dbReference type="GO" id="GO:0031252">
    <property type="term" value="C:cell leading edge"/>
    <property type="evidence" value="ECO:0007669"/>
    <property type="project" value="TreeGrafter"/>
</dbReference>
<evidence type="ECO:0000256" key="2">
    <source>
        <dbReference type="SAM" id="MobiDB-lite"/>
    </source>
</evidence>
<sequence>MLLMKGRCHQKYHSVRIFPFKQAAFLIALWVGVAGDNFRTTLYPGEKGTVSSKGDSSDFLLCSSMFQRGRNNIVDQEEMCRHLPEERMDGWILISPESHSAGIQTDKLATMSSMNNNCGRTRALAASFSGDTPNSSHIPRPRPTHASSMADREQVKNRWKTCFEDAEKKRKLLLIQNQKIRMFMSVYVYVGAGDRDQNDLQRRYQLLHNEYNTVLKQLNDKQNKLDQLRKVSEAMYKEYDLLKNKYDVDQIVMQGAMDSASQWYKQNRELKRRSVALTQKFLQVSPSGMVDLVDGCPDSSDGDELDSLRNTIKDMSEEVARLQAELNVARLQEFEAQEHTLSLTSELEEERRLRQAAESELEELRTMKQNLSRVSRLVAVEMSSLREQCQQEKDTALRMKTQADKAQKERNVLAHQSSLFMSEIVGDDKLLRVVSEVESLKNTLEEERQKYAMELLELQEKLEEREGEVELELLEEKLKLAESELQCALKRAERAESQTCQLSSKIDQLNQALESKSVPVPPPPPPLPPPPFQSAICNPVLEMANILGIPRKPINLATTAPGGAIDDIINQIKGGKFTLKRSKAKAIVEHYSRSPSTRKRLHTVMEEMVLPVLELIQFVDTRWSSEYNMLSRLHAVRKAVGAELANSENNIEILTEVEWKQAAGIVEVLGPLADATKEISGDSYPTSSMKDGVMFARSLDKALKSRFSFYDSDPIFCPSMLCDPRFRGVLIDDMVAVNTLAIEVKKLSDKSSLEPNVKDEHPSCSSSSSGLWSSFDSIPNTTQPAIDNNSEVKDYLNEPRKQQEKKEEPPAAVQEMLTIIGTLKRRPKNRPDTTPADVAL</sequence>
<dbReference type="GO" id="GO:2001224">
    <property type="term" value="P:positive regulation of neuron migration"/>
    <property type="evidence" value="ECO:0007669"/>
    <property type="project" value="TreeGrafter"/>
</dbReference>